<dbReference type="PANTHER" id="PTHR32060">
    <property type="entry name" value="TAIL-SPECIFIC PROTEASE"/>
    <property type="match status" value="1"/>
</dbReference>
<dbReference type="Pfam" id="PF13180">
    <property type="entry name" value="PDZ_2"/>
    <property type="match status" value="1"/>
</dbReference>
<organism evidence="7 8">
    <name type="scientific">Haoranjiania flava</name>
    <dbReference type="NCBI Taxonomy" id="1856322"/>
    <lineage>
        <taxon>Bacteria</taxon>
        <taxon>Pseudomonadati</taxon>
        <taxon>Bacteroidota</taxon>
        <taxon>Chitinophagia</taxon>
        <taxon>Chitinophagales</taxon>
        <taxon>Chitinophagaceae</taxon>
        <taxon>Haoranjiania</taxon>
    </lineage>
</organism>
<dbReference type="SUPFAM" id="SSF50156">
    <property type="entry name" value="PDZ domain-like"/>
    <property type="match status" value="1"/>
</dbReference>
<dbReference type="PANTHER" id="PTHR32060:SF30">
    <property type="entry name" value="CARBOXY-TERMINAL PROCESSING PROTEASE CTPA"/>
    <property type="match status" value="1"/>
</dbReference>
<keyword evidence="8" id="KW-1185">Reference proteome</keyword>
<dbReference type="EMBL" id="JAOTPL010000022">
    <property type="protein sequence ID" value="MCU7695278.1"/>
    <property type="molecule type" value="Genomic_DNA"/>
</dbReference>
<dbReference type="SUPFAM" id="SSF52096">
    <property type="entry name" value="ClpP/crotonase"/>
    <property type="match status" value="1"/>
</dbReference>
<comment type="similarity">
    <text evidence="1 5">Belongs to the peptidase S41A family.</text>
</comment>
<dbReference type="SMART" id="SM00245">
    <property type="entry name" value="TSPc"/>
    <property type="match status" value="1"/>
</dbReference>
<dbReference type="InterPro" id="IPR029045">
    <property type="entry name" value="ClpP/crotonase-like_dom_sf"/>
</dbReference>
<keyword evidence="4 5" id="KW-0720">Serine protease</keyword>
<evidence type="ECO:0000256" key="5">
    <source>
        <dbReference type="RuleBase" id="RU004404"/>
    </source>
</evidence>
<accession>A0AAE3LL55</accession>
<feature type="domain" description="Tail specific protease" evidence="6">
    <location>
        <begin position="166"/>
        <end position="359"/>
    </location>
</feature>
<evidence type="ECO:0000256" key="4">
    <source>
        <dbReference type="ARBA" id="ARBA00022825"/>
    </source>
</evidence>
<dbReference type="GO" id="GO:0006508">
    <property type="term" value="P:proteolysis"/>
    <property type="evidence" value="ECO:0007669"/>
    <property type="project" value="UniProtKB-KW"/>
</dbReference>
<dbReference type="GO" id="GO:0008236">
    <property type="term" value="F:serine-type peptidase activity"/>
    <property type="evidence" value="ECO:0007669"/>
    <property type="project" value="UniProtKB-KW"/>
</dbReference>
<dbReference type="InterPro" id="IPR036034">
    <property type="entry name" value="PDZ_sf"/>
</dbReference>
<dbReference type="RefSeq" id="WP_263038766.1">
    <property type="nucleotide sequence ID" value="NZ_JAOTPL010000022.1"/>
</dbReference>
<dbReference type="Pfam" id="PF03572">
    <property type="entry name" value="Peptidase_S41"/>
    <property type="match status" value="1"/>
</dbReference>
<dbReference type="GO" id="GO:0030288">
    <property type="term" value="C:outer membrane-bounded periplasmic space"/>
    <property type="evidence" value="ECO:0007669"/>
    <property type="project" value="TreeGrafter"/>
</dbReference>
<sequence>MNTPKLKIWLPLLIALSMILGMAIGYKLKKDTTTNTFLKNTSPSSLNEITRIIQKNYVDDIDINYVRNKAVSSFLKELDPYSAYLTPMEAQVFSEEMQGTFKGIGIDYEKIDDTINIFSMTSKGPAEIAGMKVGDHLIKLNGMDVTYTNQPGFDFRKTLREQIRKSNELSFTVSRNHKILEIPVIATIVPLPSIEVAYKIDTSIALIKLSKFSETSYKEFMQHTETLAAKGMQSLIIDLRGNTGGIMEQAYQIASEFFPANRLIFSTSDKAGKKDYKSLRDGIHKNLPLAVLVDEATASSAEIFAAVMQDYARAPIIGRQTYGKALVQNLFRLSDGGAVRISVARYFTPLGRNIQKQFGNVNDSSQQKKEFVNKAGQKLYSHDAIRPDRFVAFDTLHFPEQVRNFYVNGSLNQFVYKYYIANAENLHRYTSPHDFCKRFQTSDNDWKNIELYALNKGYDISSLAPVARQELLDMFKAFLGRQLWRNEGYFIISNYTNATVKAAVAELKK</sequence>
<gene>
    <name evidence="7" type="ORF">OD355_12180</name>
</gene>
<dbReference type="NCBIfam" id="TIGR00225">
    <property type="entry name" value="prc"/>
    <property type="match status" value="1"/>
</dbReference>
<evidence type="ECO:0000256" key="2">
    <source>
        <dbReference type="ARBA" id="ARBA00022670"/>
    </source>
</evidence>
<evidence type="ECO:0000313" key="8">
    <source>
        <dbReference type="Proteomes" id="UP001209317"/>
    </source>
</evidence>
<protein>
    <submittedName>
        <fullName evidence="7">S41 family peptidase</fullName>
    </submittedName>
</protein>
<dbReference type="Gene3D" id="2.30.42.10">
    <property type="match status" value="1"/>
</dbReference>
<dbReference type="InterPro" id="IPR001478">
    <property type="entry name" value="PDZ"/>
</dbReference>
<evidence type="ECO:0000259" key="6">
    <source>
        <dbReference type="SMART" id="SM00245"/>
    </source>
</evidence>
<reference evidence="7" key="1">
    <citation type="submission" date="2022-10" db="EMBL/GenBank/DDBJ databases">
        <authorList>
            <person name="Kim H.S."/>
            <person name="Kim J.-S."/>
            <person name="Suh M.K."/>
            <person name="Eom M.K."/>
            <person name="Lee J.-S."/>
        </authorList>
    </citation>
    <scope>NUCLEOTIDE SEQUENCE</scope>
    <source>
        <strain evidence="7">LIP-5</strain>
    </source>
</reference>
<evidence type="ECO:0000313" key="7">
    <source>
        <dbReference type="EMBL" id="MCU7695278.1"/>
    </source>
</evidence>
<keyword evidence="2 5" id="KW-0645">Protease</keyword>
<dbReference type="InterPro" id="IPR004447">
    <property type="entry name" value="Peptidase_S41A"/>
</dbReference>
<proteinExistence type="inferred from homology"/>
<dbReference type="Proteomes" id="UP001209317">
    <property type="component" value="Unassembled WGS sequence"/>
</dbReference>
<dbReference type="Gene3D" id="3.90.226.10">
    <property type="entry name" value="2-enoyl-CoA Hydratase, Chain A, domain 1"/>
    <property type="match status" value="1"/>
</dbReference>
<evidence type="ECO:0000256" key="1">
    <source>
        <dbReference type="ARBA" id="ARBA00009179"/>
    </source>
</evidence>
<dbReference type="GO" id="GO:0007165">
    <property type="term" value="P:signal transduction"/>
    <property type="evidence" value="ECO:0007669"/>
    <property type="project" value="TreeGrafter"/>
</dbReference>
<evidence type="ECO:0000256" key="3">
    <source>
        <dbReference type="ARBA" id="ARBA00022801"/>
    </source>
</evidence>
<dbReference type="InterPro" id="IPR005151">
    <property type="entry name" value="Tail-specific_protease"/>
</dbReference>
<dbReference type="AlphaFoldDB" id="A0AAE3LL55"/>
<dbReference type="Gene3D" id="3.30.750.44">
    <property type="match status" value="1"/>
</dbReference>
<dbReference type="CDD" id="cd07560">
    <property type="entry name" value="Peptidase_S41_CPP"/>
    <property type="match status" value="1"/>
</dbReference>
<comment type="caution">
    <text evidence="7">The sequence shown here is derived from an EMBL/GenBank/DDBJ whole genome shotgun (WGS) entry which is preliminary data.</text>
</comment>
<keyword evidence="3 5" id="KW-0378">Hydrolase</keyword>
<name>A0AAE3LL55_9BACT</name>
<dbReference type="GO" id="GO:0004175">
    <property type="term" value="F:endopeptidase activity"/>
    <property type="evidence" value="ECO:0007669"/>
    <property type="project" value="TreeGrafter"/>
</dbReference>